<dbReference type="GO" id="GO:0005737">
    <property type="term" value="C:cytoplasm"/>
    <property type="evidence" value="ECO:0007669"/>
    <property type="project" value="TreeGrafter"/>
</dbReference>
<feature type="coiled-coil region" evidence="10">
    <location>
        <begin position="43"/>
        <end position="81"/>
    </location>
</feature>
<dbReference type="Pfam" id="PF00612">
    <property type="entry name" value="IQ"/>
    <property type="match status" value="1"/>
</dbReference>
<dbReference type="EMBL" id="LR824006">
    <property type="protein sequence ID" value="CAH0600449.1"/>
    <property type="molecule type" value="Genomic_DNA"/>
</dbReference>
<dbReference type="PROSITE" id="PS50096">
    <property type="entry name" value="IQ"/>
    <property type="match status" value="1"/>
</dbReference>
<protein>
    <recommendedName>
        <fullName evidence="3">Dynein regulatory complex protein 9</fullName>
    </recommendedName>
    <alternativeName>
        <fullName evidence="9">IQ domain-containing protein G</fullName>
    </alternativeName>
</protein>
<evidence type="ECO:0000313" key="11">
    <source>
        <dbReference type="EMBL" id="CAH0600449.1"/>
    </source>
</evidence>
<keyword evidence="6" id="KW-0969">Cilium</keyword>
<dbReference type="CDD" id="cd23766">
    <property type="entry name" value="IQCG"/>
    <property type="match status" value="1"/>
</dbReference>
<evidence type="ECO:0000256" key="7">
    <source>
        <dbReference type="ARBA" id="ARBA00023212"/>
    </source>
</evidence>
<evidence type="ECO:0000256" key="4">
    <source>
        <dbReference type="ARBA" id="ARBA00022490"/>
    </source>
</evidence>
<dbReference type="SMART" id="SM00015">
    <property type="entry name" value="IQ"/>
    <property type="match status" value="1"/>
</dbReference>
<keyword evidence="8" id="KW-0966">Cell projection</keyword>
<dbReference type="GO" id="GO:0044782">
    <property type="term" value="P:cilium organization"/>
    <property type="evidence" value="ECO:0007669"/>
    <property type="project" value="TreeGrafter"/>
</dbReference>
<dbReference type="GO" id="GO:0031514">
    <property type="term" value="C:motile cilium"/>
    <property type="evidence" value="ECO:0007669"/>
    <property type="project" value="TreeGrafter"/>
</dbReference>
<keyword evidence="12" id="KW-1185">Reference proteome</keyword>
<organism evidence="11 12">
    <name type="scientific">Chrysodeixis includens</name>
    <name type="common">Soybean looper</name>
    <name type="synonym">Pseudoplusia includens</name>
    <dbReference type="NCBI Taxonomy" id="689277"/>
    <lineage>
        <taxon>Eukaryota</taxon>
        <taxon>Metazoa</taxon>
        <taxon>Ecdysozoa</taxon>
        <taxon>Arthropoda</taxon>
        <taxon>Hexapoda</taxon>
        <taxon>Insecta</taxon>
        <taxon>Pterygota</taxon>
        <taxon>Neoptera</taxon>
        <taxon>Endopterygota</taxon>
        <taxon>Lepidoptera</taxon>
        <taxon>Glossata</taxon>
        <taxon>Ditrysia</taxon>
        <taxon>Noctuoidea</taxon>
        <taxon>Noctuidae</taxon>
        <taxon>Plusiinae</taxon>
        <taxon>Chrysodeixis</taxon>
    </lineage>
</organism>
<dbReference type="PANTHER" id="PTHR14871:SF1">
    <property type="entry name" value="DYNEIN REGULATORY COMPLEX PROTEIN 9"/>
    <property type="match status" value="1"/>
</dbReference>
<evidence type="ECO:0000256" key="3">
    <source>
        <dbReference type="ARBA" id="ARBA00013738"/>
    </source>
</evidence>
<evidence type="ECO:0000256" key="6">
    <source>
        <dbReference type="ARBA" id="ARBA00023069"/>
    </source>
</evidence>
<dbReference type="PANTHER" id="PTHR14871">
    <property type="entry name" value="DYNEIN REGULATORY COMPLEX PROTEIN 9"/>
    <property type="match status" value="1"/>
</dbReference>
<evidence type="ECO:0000256" key="5">
    <source>
        <dbReference type="ARBA" id="ARBA00022846"/>
    </source>
</evidence>
<dbReference type="InterPro" id="IPR000048">
    <property type="entry name" value="IQ_motif_EF-hand-BS"/>
</dbReference>
<sequence length="248" mass="29359">MVNTIIRRTLIEVAESGAWSEVKKGVEQLRQKDCDVTSLRLTNKQLRASRDAIINELDEKRDQWVTELKDADEKVAILRDKTSDDLQNANARLCYAEKWLFARFEALELRLNVPRPPPPRSDHEQRVHEELLKAFELQIQEREKALEYWRQRYDVDLAEISKRVHKKCEEMKTATAKRIELQNLYDLHAGEIRGWLTFKRERAARLAREQQLRASATHIQAWWRGIMVRKALGQFRYLRQTKGKGKKK</sequence>
<evidence type="ECO:0000256" key="10">
    <source>
        <dbReference type="SAM" id="Coils"/>
    </source>
</evidence>
<evidence type="ECO:0000256" key="1">
    <source>
        <dbReference type="ARBA" id="ARBA00004611"/>
    </source>
</evidence>
<keyword evidence="5" id="KW-0282">Flagellum</keyword>
<dbReference type="OrthoDB" id="10254713at2759"/>
<evidence type="ECO:0000256" key="9">
    <source>
        <dbReference type="ARBA" id="ARBA00032183"/>
    </source>
</evidence>
<name>A0A9P0C2G8_CHRIL</name>
<comment type="subcellular location">
    <subcellularLocation>
        <location evidence="1">Cytoplasm</location>
        <location evidence="1">Cytoskeleton</location>
        <location evidence="1">Flagellum axoneme</location>
    </subcellularLocation>
</comment>
<gene>
    <name evidence="11" type="ORF">CINC_LOCUS9390</name>
</gene>
<dbReference type="InterPro" id="IPR042618">
    <property type="entry name" value="IQCG"/>
</dbReference>
<keyword evidence="4" id="KW-0963">Cytoplasm</keyword>
<comment type="similarity">
    <text evidence="2">Belongs to the DRC9 family.</text>
</comment>
<accession>A0A9P0C2G8</accession>
<proteinExistence type="inferred from homology"/>
<evidence type="ECO:0000256" key="8">
    <source>
        <dbReference type="ARBA" id="ARBA00023273"/>
    </source>
</evidence>
<evidence type="ECO:0000256" key="2">
    <source>
        <dbReference type="ARBA" id="ARBA00008222"/>
    </source>
</evidence>
<keyword evidence="7" id="KW-0206">Cytoskeleton</keyword>
<dbReference type="Proteomes" id="UP001154114">
    <property type="component" value="Chromosome 3"/>
</dbReference>
<reference evidence="11" key="1">
    <citation type="submission" date="2021-12" db="EMBL/GenBank/DDBJ databases">
        <authorList>
            <person name="King R."/>
        </authorList>
    </citation>
    <scope>NUCLEOTIDE SEQUENCE</scope>
</reference>
<evidence type="ECO:0000313" key="12">
    <source>
        <dbReference type="Proteomes" id="UP001154114"/>
    </source>
</evidence>
<keyword evidence="10" id="KW-0175">Coiled coil</keyword>
<dbReference type="AlphaFoldDB" id="A0A9P0C2G8"/>